<evidence type="ECO:0000313" key="2">
    <source>
        <dbReference type="Proteomes" id="UP000308199"/>
    </source>
</evidence>
<sequence length="198" mass="21480">MEVYCLAGREVFSPQLSSWVRPQTAESPFAPPTSAGSGTSATQHVRAICHRVVAHHILCCCLHNAKSEGRTWSRASWVTMAISLLRCRMRMGLASAREQATVAACPRWLRHRCLRLGIGRGGVKGSGVVYARGGTRLERVCCLWPLKVCAFPLSVAQTIVTHVGTLVRPAFAPTVTKEHDGDAAISTFFCDGHEAGRP</sequence>
<accession>A0A4S4KZH7</accession>
<comment type="caution">
    <text evidence="1">The sequence shown here is derived from an EMBL/GenBank/DDBJ whole genome shotgun (WGS) entry which is preliminary data.</text>
</comment>
<organism evidence="1 2">
    <name type="scientific">Phellinidium pouzarii</name>
    <dbReference type="NCBI Taxonomy" id="167371"/>
    <lineage>
        <taxon>Eukaryota</taxon>
        <taxon>Fungi</taxon>
        <taxon>Dikarya</taxon>
        <taxon>Basidiomycota</taxon>
        <taxon>Agaricomycotina</taxon>
        <taxon>Agaricomycetes</taxon>
        <taxon>Hymenochaetales</taxon>
        <taxon>Hymenochaetaceae</taxon>
        <taxon>Phellinidium</taxon>
    </lineage>
</organism>
<protein>
    <submittedName>
        <fullName evidence="1">Uncharacterized protein</fullName>
    </submittedName>
</protein>
<dbReference type="Proteomes" id="UP000308199">
    <property type="component" value="Unassembled WGS sequence"/>
</dbReference>
<dbReference type="AlphaFoldDB" id="A0A4S4KZH7"/>
<proteinExistence type="predicted"/>
<evidence type="ECO:0000313" key="1">
    <source>
        <dbReference type="EMBL" id="THH04107.1"/>
    </source>
</evidence>
<keyword evidence="2" id="KW-1185">Reference proteome</keyword>
<reference evidence="1 2" key="1">
    <citation type="submission" date="2019-02" db="EMBL/GenBank/DDBJ databases">
        <title>Genome sequencing of the rare red list fungi Phellinidium pouzarii.</title>
        <authorList>
            <person name="Buettner E."/>
            <person name="Kellner H."/>
        </authorList>
    </citation>
    <scope>NUCLEOTIDE SEQUENCE [LARGE SCALE GENOMIC DNA]</scope>
    <source>
        <strain evidence="1 2">DSM 108285</strain>
    </source>
</reference>
<name>A0A4S4KZH7_9AGAM</name>
<dbReference type="EMBL" id="SGPK01000375">
    <property type="protein sequence ID" value="THH04107.1"/>
    <property type="molecule type" value="Genomic_DNA"/>
</dbReference>
<gene>
    <name evidence="1" type="ORF">EW145_g5765</name>
</gene>